<dbReference type="EMBL" id="BKCJ010002809">
    <property type="protein sequence ID" value="GEU51072.1"/>
    <property type="molecule type" value="Genomic_DNA"/>
</dbReference>
<evidence type="ECO:0000313" key="2">
    <source>
        <dbReference type="EMBL" id="GEU51072.1"/>
    </source>
</evidence>
<proteinExistence type="predicted"/>
<name>A0A6L2KR21_TANCI</name>
<organism evidence="2">
    <name type="scientific">Tanacetum cinerariifolium</name>
    <name type="common">Dalmatian daisy</name>
    <name type="synonym">Chrysanthemum cinerariifolium</name>
    <dbReference type="NCBI Taxonomy" id="118510"/>
    <lineage>
        <taxon>Eukaryota</taxon>
        <taxon>Viridiplantae</taxon>
        <taxon>Streptophyta</taxon>
        <taxon>Embryophyta</taxon>
        <taxon>Tracheophyta</taxon>
        <taxon>Spermatophyta</taxon>
        <taxon>Magnoliopsida</taxon>
        <taxon>eudicotyledons</taxon>
        <taxon>Gunneridae</taxon>
        <taxon>Pentapetalae</taxon>
        <taxon>asterids</taxon>
        <taxon>campanulids</taxon>
        <taxon>Asterales</taxon>
        <taxon>Asteraceae</taxon>
        <taxon>Asteroideae</taxon>
        <taxon>Anthemideae</taxon>
        <taxon>Anthemidinae</taxon>
        <taxon>Tanacetum</taxon>
    </lineage>
</organism>
<protein>
    <submittedName>
        <fullName evidence="2">Uncharacterized protein</fullName>
    </submittedName>
</protein>
<dbReference type="AlphaFoldDB" id="A0A6L2KR21"/>
<evidence type="ECO:0000256" key="1">
    <source>
        <dbReference type="SAM" id="Coils"/>
    </source>
</evidence>
<gene>
    <name evidence="2" type="ORF">Tci_023050</name>
</gene>
<reference evidence="2" key="1">
    <citation type="journal article" date="2019" name="Sci. Rep.">
        <title>Draft genome of Tanacetum cinerariifolium, the natural source of mosquito coil.</title>
        <authorList>
            <person name="Yamashiro T."/>
            <person name="Shiraishi A."/>
            <person name="Satake H."/>
            <person name="Nakayama K."/>
        </authorList>
    </citation>
    <scope>NUCLEOTIDE SEQUENCE</scope>
</reference>
<comment type="caution">
    <text evidence="2">The sequence shown here is derived from an EMBL/GenBank/DDBJ whole genome shotgun (WGS) entry which is preliminary data.</text>
</comment>
<keyword evidence="1" id="KW-0175">Coiled coil</keyword>
<feature type="coiled-coil region" evidence="1">
    <location>
        <begin position="190"/>
        <end position="224"/>
    </location>
</feature>
<accession>A0A6L2KR21</accession>
<sequence length="234" mass="27328">MLKVQFQKFLQSVVSKTSNYDHDDRETREDFKQYTHMEAQSFKDLIIQHMDSIKRCIVKRALHEQEIQNRLKRMNERKFHIQECKVQEVKASYASSGDKDNSGFVSEKVNTYYSKNQSNTSGNKSSRSRKMNALKEVLLGMIRISYLPMRQNQWLSNTTPDSLDLCNNELKDDQNADDHEDEHVVLANLIANLKLDIDENKKIQKQLRNANTSLTHELKEFKSNLEETLGSLIE</sequence>